<comment type="similarity">
    <text evidence="2 7">Belongs to the ferroportin (FP) (TC 2.A.100) family. SLC40A subfamily.</text>
</comment>
<feature type="transmembrane region" description="Helical" evidence="7">
    <location>
        <begin position="324"/>
        <end position="342"/>
    </location>
</feature>
<sequence>MKRTAQQTLLYAAFICTCLEDRGWSFAISLCMQLLGGIQLVSIEQLAEGIAQIAFSGAVGRVVDGRSERKWGMIVCLLGNNFSIIASCSLFAVCLSIDRSLWEYTLCLLLGMLFCSSYRVFVMAEKNLTSRDWVLVLVKNKEEGSSLAKTNAILTSLDQLANVLSPLLLGALLSFVSLKIACIVLAVCSVISLIIKASLLYVLYGKNERLRVKGDPEDESEEESSKVVEEETKKPSIGQRISTLFTVLSTYYAQSVFPAALGMALLFMTVLGFDGLAIGYGESVGLPENILGLFRSFGSAAGVAGAIMYAVFERRFGVMKTGMIGMILQEMCLVVAVVSIWLPGSPWNPAAYFDTLTWSSWWQAFIDSFSPSPDAPTASPPPPSKIDWSNWTTSDGTSVASIFAFFAGIAMARFGLWMADLAITHIMQLATPESQRNTVFGVHNAICQAFSVMKDLLVIVLPDPSTFGICILISFAFVCSGFAAYIYYVFKTTSVRKSHKSVERKTTSNEDREDGQGIERVREAEIDEKKNE</sequence>
<feature type="transmembrane region" description="Helical" evidence="7">
    <location>
        <begin position="251"/>
        <end position="273"/>
    </location>
</feature>
<evidence type="ECO:0000256" key="7">
    <source>
        <dbReference type="RuleBase" id="RU365065"/>
    </source>
</evidence>
<dbReference type="PANTHER" id="PTHR11660:SF69">
    <property type="entry name" value="SOLUTE CARRIER FAMILY 40 MEMBER"/>
    <property type="match status" value="1"/>
</dbReference>
<feature type="transmembrane region" description="Helical" evidence="7">
    <location>
        <begin position="101"/>
        <end position="121"/>
    </location>
</feature>
<evidence type="ECO:0000256" key="3">
    <source>
        <dbReference type="ARBA" id="ARBA00022448"/>
    </source>
</evidence>
<dbReference type="GO" id="GO:0016020">
    <property type="term" value="C:membrane"/>
    <property type="evidence" value="ECO:0007669"/>
    <property type="project" value="UniProtKB-SubCell"/>
</dbReference>
<keyword evidence="10" id="KW-1185">Reference proteome</keyword>
<evidence type="ECO:0000256" key="1">
    <source>
        <dbReference type="ARBA" id="ARBA00004141"/>
    </source>
</evidence>
<evidence type="ECO:0000256" key="8">
    <source>
        <dbReference type="SAM" id="MobiDB-lite"/>
    </source>
</evidence>
<dbReference type="InterPro" id="IPR009716">
    <property type="entry name" value="Ferroportin-1"/>
</dbReference>
<comment type="subcellular location">
    <subcellularLocation>
        <location evidence="1 7">Membrane</location>
        <topology evidence="1 7">Multi-pass membrane protein</topology>
    </subcellularLocation>
</comment>
<feature type="transmembrane region" description="Helical" evidence="7">
    <location>
        <begin position="398"/>
        <end position="419"/>
    </location>
</feature>
<evidence type="ECO:0000313" key="9">
    <source>
        <dbReference type="EMBL" id="GMR33085.1"/>
    </source>
</evidence>
<feature type="region of interest" description="Disordered" evidence="8">
    <location>
        <begin position="500"/>
        <end position="532"/>
    </location>
</feature>
<dbReference type="GO" id="GO:0005381">
    <property type="term" value="F:iron ion transmembrane transporter activity"/>
    <property type="evidence" value="ECO:0007669"/>
    <property type="project" value="UniProtKB-UniRule"/>
</dbReference>
<feature type="transmembrane region" description="Helical" evidence="7">
    <location>
        <begin position="171"/>
        <end position="204"/>
    </location>
</feature>
<dbReference type="InterPro" id="IPR036259">
    <property type="entry name" value="MFS_trans_sf"/>
</dbReference>
<comment type="caution">
    <text evidence="9">The sequence shown here is derived from an EMBL/GenBank/DDBJ whole genome shotgun (WGS) entry which is preliminary data.</text>
</comment>
<keyword evidence="3 7" id="KW-0813">Transport</keyword>
<name>A0AAN4Z8F6_9BILA</name>
<dbReference type="PANTHER" id="PTHR11660">
    <property type="entry name" value="SOLUTE CARRIER FAMILY 40 MEMBER"/>
    <property type="match status" value="1"/>
</dbReference>
<comment type="function">
    <text evidence="7">May be involved in iron transport and iron homeostasis.</text>
</comment>
<evidence type="ECO:0000256" key="6">
    <source>
        <dbReference type="ARBA" id="ARBA00023136"/>
    </source>
</evidence>
<reference evidence="10" key="1">
    <citation type="submission" date="2022-10" db="EMBL/GenBank/DDBJ databases">
        <title>Genome assembly of Pristionchus species.</title>
        <authorList>
            <person name="Yoshida K."/>
            <person name="Sommer R.J."/>
        </authorList>
    </citation>
    <scope>NUCLEOTIDE SEQUENCE [LARGE SCALE GENOMIC DNA]</scope>
    <source>
        <strain evidence="10">RS5460</strain>
    </source>
</reference>
<evidence type="ECO:0000256" key="2">
    <source>
        <dbReference type="ARBA" id="ARBA00006279"/>
    </source>
</evidence>
<evidence type="ECO:0000313" key="10">
    <source>
        <dbReference type="Proteomes" id="UP001328107"/>
    </source>
</evidence>
<evidence type="ECO:0000256" key="4">
    <source>
        <dbReference type="ARBA" id="ARBA00022692"/>
    </source>
</evidence>
<dbReference type="Gene3D" id="1.20.1250.20">
    <property type="entry name" value="MFS general substrate transporter like domains"/>
    <property type="match status" value="1"/>
</dbReference>
<dbReference type="EMBL" id="BTRK01000001">
    <property type="protein sequence ID" value="GMR33085.1"/>
    <property type="molecule type" value="Genomic_DNA"/>
</dbReference>
<feature type="transmembrane region" description="Helical" evidence="7">
    <location>
        <begin position="293"/>
        <end position="312"/>
    </location>
</feature>
<feature type="transmembrane region" description="Helical" evidence="7">
    <location>
        <begin position="71"/>
        <end position="94"/>
    </location>
</feature>
<keyword evidence="4 7" id="KW-0812">Transmembrane</keyword>
<dbReference type="SUPFAM" id="SSF103473">
    <property type="entry name" value="MFS general substrate transporter"/>
    <property type="match status" value="1"/>
</dbReference>
<organism evidence="9 10">
    <name type="scientific">Pristionchus mayeri</name>
    <dbReference type="NCBI Taxonomy" id="1317129"/>
    <lineage>
        <taxon>Eukaryota</taxon>
        <taxon>Metazoa</taxon>
        <taxon>Ecdysozoa</taxon>
        <taxon>Nematoda</taxon>
        <taxon>Chromadorea</taxon>
        <taxon>Rhabditida</taxon>
        <taxon>Rhabditina</taxon>
        <taxon>Diplogasteromorpha</taxon>
        <taxon>Diplogasteroidea</taxon>
        <taxon>Neodiplogasteridae</taxon>
        <taxon>Pristionchus</taxon>
    </lineage>
</organism>
<keyword evidence="5 7" id="KW-1133">Transmembrane helix</keyword>
<feature type="transmembrane region" description="Helical" evidence="7">
    <location>
        <begin position="440"/>
        <end position="460"/>
    </location>
</feature>
<dbReference type="Proteomes" id="UP001328107">
    <property type="component" value="Unassembled WGS sequence"/>
</dbReference>
<gene>
    <name evidence="9" type="ORF">PMAYCL1PPCAC_03280</name>
</gene>
<accession>A0AAN4Z8F6</accession>
<keyword evidence="6 7" id="KW-0472">Membrane</keyword>
<evidence type="ECO:0000256" key="5">
    <source>
        <dbReference type="ARBA" id="ARBA00022989"/>
    </source>
</evidence>
<dbReference type="Pfam" id="PF06963">
    <property type="entry name" value="FPN1"/>
    <property type="match status" value="1"/>
</dbReference>
<keyword evidence="7" id="KW-0406">Ion transport</keyword>
<feature type="transmembrane region" description="Helical" evidence="7">
    <location>
        <begin position="466"/>
        <end position="490"/>
    </location>
</feature>
<dbReference type="AlphaFoldDB" id="A0AAN4Z8F6"/>
<protein>
    <recommendedName>
        <fullName evidence="7">Solute carrier family 40 member</fullName>
    </recommendedName>
</protein>
<proteinExistence type="inferred from homology"/>
<comment type="caution">
    <text evidence="7">Lacks conserved residue(s) required for the propagation of feature annotation.</text>
</comment>